<dbReference type="PANTHER" id="PTHR30136:SF24">
    <property type="entry name" value="HTH-TYPE TRANSCRIPTIONAL REPRESSOR ALLR"/>
    <property type="match status" value="1"/>
</dbReference>
<comment type="caution">
    <text evidence="6">The sequence shown here is derived from an EMBL/GenBank/DDBJ whole genome shotgun (WGS) entry which is preliminary data.</text>
</comment>
<sequence>MKEKYWVPSIEKAHNVLKEIAENPNQLRLIDLSNRLNINKSSLFSLLNTLEILKWITKEHGDTYSLGPAAGAIGSAYFNQFNILQSFYKEASYSVAKINEHIQLGILEGGEVIYLGKAEGDSRVRLITDPGMRFPAYASAIGKIQLTQFTKDELKIIYPVSPFEKKTPFTISDVDELYKNIELAKRNGYSIENQEAALGFHCVGAPIYNFENKIIAGVSFTMMTNSWEQKKESARDEIIQLAYRLSQLAGYTGDLKRA</sequence>
<evidence type="ECO:0000256" key="3">
    <source>
        <dbReference type="ARBA" id="ARBA00023163"/>
    </source>
</evidence>
<dbReference type="Gene3D" id="3.30.450.40">
    <property type="match status" value="1"/>
</dbReference>
<dbReference type="SUPFAM" id="SSF55781">
    <property type="entry name" value="GAF domain-like"/>
    <property type="match status" value="1"/>
</dbReference>
<dbReference type="GO" id="GO:0003700">
    <property type="term" value="F:DNA-binding transcription factor activity"/>
    <property type="evidence" value="ECO:0007669"/>
    <property type="project" value="TreeGrafter"/>
</dbReference>
<evidence type="ECO:0000256" key="1">
    <source>
        <dbReference type="ARBA" id="ARBA00023015"/>
    </source>
</evidence>
<name>A0A942UC37_9BACI</name>
<dbReference type="SMART" id="SM00346">
    <property type="entry name" value="HTH_ICLR"/>
    <property type="match status" value="1"/>
</dbReference>
<dbReference type="PROSITE" id="PS51078">
    <property type="entry name" value="ICLR_ED"/>
    <property type="match status" value="1"/>
</dbReference>
<evidence type="ECO:0000313" key="6">
    <source>
        <dbReference type="EMBL" id="MBS4216712.1"/>
    </source>
</evidence>
<feature type="domain" description="IclR-ED" evidence="5">
    <location>
        <begin position="69"/>
        <end position="251"/>
    </location>
</feature>
<dbReference type="AlphaFoldDB" id="A0A942UC37"/>
<dbReference type="Pfam" id="PF01614">
    <property type="entry name" value="IclR_C"/>
    <property type="match status" value="1"/>
</dbReference>
<proteinExistence type="predicted"/>
<feature type="domain" description="HTH iclR-type" evidence="4">
    <location>
        <begin position="7"/>
        <end position="68"/>
    </location>
</feature>
<dbReference type="InterPro" id="IPR014757">
    <property type="entry name" value="Tscrpt_reg_IclR_C"/>
</dbReference>
<reference evidence="6" key="1">
    <citation type="submission" date="2021-05" db="EMBL/GenBank/DDBJ databases">
        <title>Novel Bacillus species.</title>
        <authorList>
            <person name="Liu G."/>
        </authorList>
    </citation>
    <scope>NUCLEOTIDE SEQUENCE</scope>
    <source>
        <strain evidence="6">FJAT-49825</strain>
    </source>
</reference>
<dbReference type="RefSeq" id="WP_213121227.1">
    <property type="nucleotide sequence ID" value="NZ_JAGYPF010000013.1"/>
</dbReference>
<dbReference type="EMBL" id="JAGYPF010000013">
    <property type="protein sequence ID" value="MBS4216712.1"/>
    <property type="molecule type" value="Genomic_DNA"/>
</dbReference>
<dbReference type="PANTHER" id="PTHR30136">
    <property type="entry name" value="HELIX-TURN-HELIX TRANSCRIPTIONAL REGULATOR, ICLR FAMILY"/>
    <property type="match status" value="1"/>
</dbReference>
<dbReference type="SUPFAM" id="SSF46785">
    <property type="entry name" value="Winged helix' DNA-binding domain"/>
    <property type="match status" value="1"/>
</dbReference>
<accession>A0A942UC37</accession>
<organism evidence="6 7">
    <name type="scientific">Neobacillus rhizophilus</name>
    <dbReference type="NCBI Taxonomy" id="2833579"/>
    <lineage>
        <taxon>Bacteria</taxon>
        <taxon>Bacillati</taxon>
        <taxon>Bacillota</taxon>
        <taxon>Bacilli</taxon>
        <taxon>Bacillales</taxon>
        <taxon>Bacillaceae</taxon>
        <taxon>Neobacillus</taxon>
    </lineage>
</organism>
<dbReference type="Gene3D" id="1.10.10.10">
    <property type="entry name" value="Winged helix-like DNA-binding domain superfamily/Winged helix DNA-binding domain"/>
    <property type="match status" value="1"/>
</dbReference>
<dbReference type="InterPro" id="IPR036390">
    <property type="entry name" value="WH_DNA-bd_sf"/>
</dbReference>
<evidence type="ECO:0000313" key="7">
    <source>
        <dbReference type="Proteomes" id="UP000679749"/>
    </source>
</evidence>
<gene>
    <name evidence="6" type="ORF">KHA99_30440</name>
</gene>
<dbReference type="Proteomes" id="UP000679749">
    <property type="component" value="Unassembled WGS sequence"/>
</dbReference>
<protein>
    <submittedName>
        <fullName evidence="6">IclR family transcriptional regulator</fullName>
    </submittedName>
</protein>
<evidence type="ECO:0000256" key="2">
    <source>
        <dbReference type="ARBA" id="ARBA00023125"/>
    </source>
</evidence>
<dbReference type="InterPro" id="IPR005471">
    <property type="entry name" value="Tscrpt_reg_IclR_N"/>
</dbReference>
<dbReference type="PROSITE" id="PS51077">
    <property type="entry name" value="HTH_ICLR"/>
    <property type="match status" value="1"/>
</dbReference>
<dbReference type="GO" id="GO:0003677">
    <property type="term" value="F:DNA binding"/>
    <property type="evidence" value="ECO:0007669"/>
    <property type="project" value="UniProtKB-KW"/>
</dbReference>
<keyword evidence="2" id="KW-0238">DNA-binding</keyword>
<dbReference type="Pfam" id="PF09339">
    <property type="entry name" value="HTH_IclR"/>
    <property type="match status" value="1"/>
</dbReference>
<dbReference type="GO" id="GO:0045892">
    <property type="term" value="P:negative regulation of DNA-templated transcription"/>
    <property type="evidence" value="ECO:0007669"/>
    <property type="project" value="UniProtKB-ARBA"/>
</dbReference>
<evidence type="ECO:0000259" key="4">
    <source>
        <dbReference type="PROSITE" id="PS51077"/>
    </source>
</evidence>
<evidence type="ECO:0000259" key="5">
    <source>
        <dbReference type="PROSITE" id="PS51078"/>
    </source>
</evidence>
<keyword evidence="3" id="KW-0804">Transcription</keyword>
<dbReference type="InterPro" id="IPR050707">
    <property type="entry name" value="HTH_MetabolicPath_Reg"/>
</dbReference>
<dbReference type="InterPro" id="IPR029016">
    <property type="entry name" value="GAF-like_dom_sf"/>
</dbReference>
<dbReference type="InterPro" id="IPR036388">
    <property type="entry name" value="WH-like_DNA-bd_sf"/>
</dbReference>
<keyword evidence="1" id="KW-0805">Transcription regulation</keyword>
<keyword evidence="7" id="KW-1185">Reference proteome</keyword>